<dbReference type="AlphaFoldDB" id="A0A841FRF5"/>
<keyword evidence="1" id="KW-0964">Secreted</keyword>
<dbReference type="EMBL" id="JACHGT010000016">
    <property type="protein sequence ID" value="MBB6038394.1"/>
    <property type="molecule type" value="Genomic_DNA"/>
</dbReference>
<evidence type="ECO:0000259" key="5">
    <source>
        <dbReference type="PROSITE" id="PS51884"/>
    </source>
</evidence>
<reference evidence="6 7" key="1">
    <citation type="submission" date="2020-08" db="EMBL/GenBank/DDBJ databases">
        <title>Genomic Encyclopedia of Type Strains, Phase IV (KMG-IV): sequencing the most valuable type-strain genomes for metagenomic binning, comparative biology and taxonomic classification.</title>
        <authorList>
            <person name="Goeker M."/>
        </authorList>
    </citation>
    <scope>NUCLEOTIDE SEQUENCE [LARGE SCALE GENOMIC DNA]</scope>
    <source>
        <strain evidence="6 7">YIM 65646</strain>
    </source>
</reference>
<proteinExistence type="predicted"/>
<evidence type="ECO:0000313" key="7">
    <source>
        <dbReference type="Proteomes" id="UP000548476"/>
    </source>
</evidence>
<evidence type="ECO:0000256" key="3">
    <source>
        <dbReference type="ARBA" id="ARBA00023087"/>
    </source>
</evidence>
<feature type="signal peptide" evidence="4">
    <location>
        <begin position="1"/>
        <end position="29"/>
    </location>
</feature>
<organism evidence="6 7">
    <name type="scientific">Phytomonospora endophytica</name>
    <dbReference type="NCBI Taxonomy" id="714109"/>
    <lineage>
        <taxon>Bacteria</taxon>
        <taxon>Bacillati</taxon>
        <taxon>Actinomycetota</taxon>
        <taxon>Actinomycetes</taxon>
        <taxon>Micromonosporales</taxon>
        <taxon>Micromonosporaceae</taxon>
        <taxon>Phytomonospora</taxon>
    </lineage>
</organism>
<keyword evidence="2" id="KW-0130">Cell adhesion</keyword>
<dbReference type="Pfam" id="PF03777">
    <property type="entry name" value="ChpA-C"/>
    <property type="match status" value="2"/>
</dbReference>
<name>A0A841FRF5_9ACTN</name>
<feature type="chain" id="PRO_5032371839" description="Chaplin domain-containing protein" evidence="4">
    <location>
        <begin position="30"/>
        <end position="144"/>
    </location>
</feature>
<dbReference type="GO" id="GO:0007155">
    <property type="term" value="P:cell adhesion"/>
    <property type="evidence" value="ECO:0007669"/>
    <property type="project" value="UniProtKB-KW"/>
</dbReference>
<evidence type="ECO:0000256" key="4">
    <source>
        <dbReference type="SAM" id="SignalP"/>
    </source>
</evidence>
<evidence type="ECO:0000256" key="2">
    <source>
        <dbReference type="ARBA" id="ARBA00022889"/>
    </source>
</evidence>
<keyword evidence="1" id="KW-0134">Cell wall</keyword>
<feature type="domain" description="Chaplin" evidence="5">
    <location>
        <begin position="100"/>
        <end position="140"/>
    </location>
</feature>
<gene>
    <name evidence="6" type="ORF">HNR73_006277</name>
</gene>
<comment type="caution">
    <text evidence="6">The sequence shown here is derived from an EMBL/GenBank/DDBJ whole genome shotgun (WGS) entry which is preliminary data.</text>
</comment>
<dbReference type="PROSITE" id="PS51884">
    <property type="entry name" value="CHAPLIN"/>
    <property type="match status" value="1"/>
</dbReference>
<keyword evidence="3" id="KW-0034">Amyloid</keyword>
<dbReference type="InterPro" id="IPR005528">
    <property type="entry name" value="ChpA-H"/>
</dbReference>
<protein>
    <recommendedName>
        <fullName evidence="5">Chaplin domain-containing protein</fullName>
    </recommendedName>
</protein>
<sequence length="144" mass="13861">MNSSLARNGVRVGMIAAGLVLLAGGTAQAGGNATTGGNYGAGNGNQVITGIQAPISLCGNSIAILGVANSGCKGNSTATTKPSHAGNGHGHGHNLTTGDNYGLLNGNQVDTDVQVPVTVCGNSIAILGLANAGCHGDATANNGR</sequence>
<evidence type="ECO:0000313" key="6">
    <source>
        <dbReference type="EMBL" id="MBB6038394.1"/>
    </source>
</evidence>
<dbReference type="RefSeq" id="WP_184791191.1">
    <property type="nucleotide sequence ID" value="NZ_BONT01000009.1"/>
</dbReference>
<accession>A0A841FRF5</accession>
<dbReference type="Proteomes" id="UP000548476">
    <property type="component" value="Unassembled WGS sequence"/>
</dbReference>
<keyword evidence="7" id="KW-1185">Reference proteome</keyword>
<keyword evidence="4" id="KW-0732">Signal</keyword>
<evidence type="ECO:0000256" key="1">
    <source>
        <dbReference type="ARBA" id="ARBA00022512"/>
    </source>
</evidence>